<dbReference type="Proteomes" id="UP000053617">
    <property type="component" value="Unassembled WGS sequence"/>
</dbReference>
<dbReference type="AlphaFoldDB" id="A0A0D2J5C5"/>
<feature type="compositionally biased region" description="Polar residues" evidence="1">
    <location>
        <begin position="370"/>
        <end position="388"/>
    </location>
</feature>
<feature type="region of interest" description="Disordered" evidence="1">
    <location>
        <begin position="108"/>
        <end position="272"/>
    </location>
</feature>
<feature type="compositionally biased region" description="Polar residues" evidence="1">
    <location>
        <begin position="517"/>
        <end position="539"/>
    </location>
</feature>
<feature type="compositionally biased region" description="Polar residues" evidence="1">
    <location>
        <begin position="664"/>
        <end position="675"/>
    </location>
</feature>
<evidence type="ECO:0000313" key="2">
    <source>
        <dbReference type="EMBL" id="KIX04220.1"/>
    </source>
</evidence>
<evidence type="ECO:0000313" key="3">
    <source>
        <dbReference type="Proteomes" id="UP000053617"/>
    </source>
</evidence>
<feature type="compositionally biased region" description="Basic residues" evidence="1">
    <location>
        <begin position="474"/>
        <end position="498"/>
    </location>
</feature>
<reference evidence="2 3" key="1">
    <citation type="submission" date="2015-01" db="EMBL/GenBank/DDBJ databases">
        <title>The Genome Sequence of Rhinocladiella mackenzie CBS 650.93.</title>
        <authorList>
            <consortium name="The Broad Institute Genomics Platform"/>
            <person name="Cuomo C."/>
            <person name="de Hoog S."/>
            <person name="Gorbushina A."/>
            <person name="Stielow B."/>
            <person name="Teixiera M."/>
            <person name="Abouelleil A."/>
            <person name="Chapman S.B."/>
            <person name="Priest M."/>
            <person name="Young S.K."/>
            <person name="Wortman J."/>
            <person name="Nusbaum C."/>
            <person name="Birren B."/>
        </authorList>
    </citation>
    <scope>NUCLEOTIDE SEQUENCE [LARGE SCALE GENOMIC DNA]</scope>
    <source>
        <strain evidence="2 3">CBS 650.93</strain>
    </source>
</reference>
<feature type="region of interest" description="Disordered" evidence="1">
    <location>
        <begin position="344"/>
        <end position="436"/>
    </location>
</feature>
<feature type="region of interest" description="Disordered" evidence="1">
    <location>
        <begin position="664"/>
        <end position="684"/>
    </location>
</feature>
<gene>
    <name evidence="2" type="ORF">Z518_07774</name>
</gene>
<name>A0A0D2J5C5_9EURO</name>
<proteinExistence type="predicted"/>
<dbReference type="STRING" id="1442369.A0A0D2J5C5"/>
<dbReference type="OrthoDB" id="5244050at2759"/>
<evidence type="ECO:0000256" key="1">
    <source>
        <dbReference type="SAM" id="MobiDB-lite"/>
    </source>
</evidence>
<keyword evidence="3" id="KW-1185">Reference proteome</keyword>
<accession>A0A0D2J5C5</accession>
<feature type="compositionally biased region" description="Low complexity" evidence="1">
    <location>
        <begin position="389"/>
        <end position="404"/>
    </location>
</feature>
<sequence length="749" mass="82295">MGTGQRFHLPGPLRRWRPNVQYQEWQTDGKEYKARHILGITETALNTARNQSISSSATARLPALSFSDATTELGSSQPPPERADTTPDLHLKASSVLLHEEFQLHADAASSTRSRRLKTCGSSSTLNSHYDRQDTPLAISQQTSDSSRRDFALRKGSPIVIQSTTPDKDSQRQLRLFRSSKNRDKSEKKKLTKPGPESPSSPARTLFGSQRSCASSDHGAHPVPAMSSQPPLPDQPAKSHKGVRFNHTAATTSISSKKSKGSSTMSPPNATNVKINIKRPKAGAKYWFDGLEVESSEDESIHEPELQQSFVAGMEMAFEDGRIGLLSKDANRVYNATADMLGQGSGPLSSQTKPPSSHLLPASAIPPRISTLNAKSSRSTLCQNGSQRASSTPSKPKASSLASMDLHHTSILDLSSSDDDEPPPRDTEIVENSLPPLRESIAVESLTESEIEIATAKAVETKQQSSFLGTPSLRRVHGGQPRRKERAAMNVHHKRPGRRFTYLSDQSSDPMLDETDLLTSFPATPTDPPSSQRESFQGSCLSDGASIESRRLMSVTRQEESLLAAMRLRKAVLNQGHGGTADRRVRALRGVPTRPQRQLQRSSVTMEVLAHSQTRKPERVQSIYSGNFDQASCTTFQTGISNDPSVRFSLASFRTETSVEPETDVSPSLVMTSPTFLAPNPGNRMSRSTFFSTSTNDSRDNLCNRRESHYLSTLEKLQTVPQRDEVSSQDFIDWPYRGWETRSKLAAAH</sequence>
<dbReference type="GeneID" id="25295845"/>
<feature type="region of interest" description="Disordered" evidence="1">
    <location>
        <begin position="470"/>
        <end position="539"/>
    </location>
</feature>
<dbReference type="RefSeq" id="XP_013271356.1">
    <property type="nucleotide sequence ID" value="XM_013415902.1"/>
</dbReference>
<dbReference type="HOGENOM" id="CLU_372559_0_0_1"/>
<organism evidence="2 3">
    <name type="scientific">Rhinocladiella mackenziei CBS 650.93</name>
    <dbReference type="NCBI Taxonomy" id="1442369"/>
    <lineage>
        <taxon>Eukaryota</taxon>
        <taxon>Fungi</taxon>
        <taxon>Dikarya</taxon>
        <taxon>Ascomycota</taxon>
        <taxon>Pezizomycotina</taxon>
        <taxon>Eurotiomycetes</taxon>
        <taxon>Chaetothyriomycetidae</taxon>
        <taxon>Chaetothyriales</taxon>
        <taxon>Herpotrichiellaceae</taxon>
        <taxon>Rhinocladiella</taxon>
    </lineage>
</organism>
<protein>
    <submittedName>
        <fullName evidence="2">Rhinocladiella mackenziei CBS 650.93 unplaced genomic scaffold supercont1.5, whole genome shotgun sequence</fullName>
    </submittedName>
</protein>
<dbReference type="EMBL" id="KN847479">
    <property type="protein sequence ID" value="KIX04220.1"/>
    <property type="molecule type" value="Genomic_DNA"/>
</dbReference>
<dbReference type="VEuPathDB" id="FungiDB:Z518_07774"/>
<feature type="compositionally biased region" description="Low complexity" evidence="1">
    <location>
        <begin position="251"/>
        <end position="266"/>
    </location>
</feature>
<feature type="compositionally biased region" description="Polar residues" evidence="1">
    <location>
        <begin position="346"/>
        <end position="355"/>
    </location>
</feature>
<feature type="compositionally biased region" description="Polar residues" evidence="1">
    <location>
        <begin position="198"/>
        <end position="215"/>
    </location>
</feature>